<feature type="transmembrane region" description="Helical" evidence="11">
    <location>
        <begin position="72"/>
        <end position="89"/>
    </location>
</feature>
<evidence type="ECO:0000256" key="6">
    <source>
        <dbReference type="ARBA" id="ARBA00022989"/>
    </source>
</evidence>
<comment type="subcellular location">
    <subcellularLocation>
        <location evidence="1">Endoplasmic reticulum membrane</location>
        <topology evidence="1">Multi-pass membrane protein</topology>
    </subcellularLocation>
</comment>
<organism evidence="12 13">
    <name type="scientific">Drechslerella dactyloides</name>
    <name type="common">Nematode-trapping fungus</name>
    <name type="synonym">Arthrobotrys dactyloides</name>
    <dbReference type="NCBI Taxonomy" id="74499"/>
    <lineage>
        <taxon>Eukaryota</taxon>
        <taxon>Fungi</taxon>
        <taxon>Dikarya</taxon>
        <taxon>Ascomycota</taxon>
        <taxon>Pezizomycotina</taxon>
        <taxon>Orbiliomycetes</taxon>
        <taxon>Orbiliales</taxon>
        <taxon>Orbiliaceae</taxon>
        <taxon>Drechslerella</taxon>
    </lineage>
</organism>
<evidence type="ECO:0000256" key="2">
    <source>
        <dbReference type="ARBA" id="ARBA00004922"/>
    </source>
</evidence>
<dbReference type="GO" id="GO:0006488">
    <property type="term" value="P:dolichol-linked oligosaccharide biosynthetic process"/>
    <property type="evidence" value="ECO:0007669"/>
    <property type="project" value="InterPro"/>
</dbReference>
<evidence type="ECO:0000256" key="8">
    <source>
        <dbReference type="ARBA" id="ARBA00044793"/>
    </source>
</evidence>
<comment type="pathway">
    <text evidence="2">Protein modification; protein glycosylation.</text>
</comment>
<keyword evidence="5" id="KW-0256">Endoplasmic reticulum</keyword>
<feature type="transmembrane region" description="Helical" evidence="11">
    <location>
        <begin position="257"/>
        <end position="277"/>
    </location>
</feature>
<evidence type="ECO:0000256" key="7">
    <source>
        <dbReference type="ARBA" id="ARBA00023136"/>
    </source>
</evidence>
<evidence type="ECO:0000256" key="9">
    <source>
        <dbReference type="ARBA" id="ARBA00045912"/>
    </source>
</evidence>
<evidence type="ECO:0000313" key="12">
    <source>
        <dbReference type="EMBL" id="KAJ6260625.1"/>
    </source>
</evidence>
<reference evidence="12" key="1">
    <citation type="submission" date="2023-01" db="EMBL/GenBank/DDBJ databases">
        <title>The chitinases involved in constricting ring structure development in the nematode-trapping fungus Drechslerella dactyloides.</title>
        <authorList>
            <person name="Wang R."/>
            <person name="Zhang L."/>
            <person name="Tang P."/>
            <person name="Li S."/>
            <person name="Liang L."/>
        </authorList>
    </citation>
    <scope>NUCLEOTIDE SEQUENCE</scope>
    <source>
        <strain evidence="12">YMF1.00031</strain>
    </source>
</reference>
<accession>A0AAD6IZX4</accession>
<dbReference type="EMBL" id="JAQGDS010000005">
    <property type="protein sequence ID" value="KAJ6260625.1"/>
    <property type="molecule type" value="Genomic_DNA"/>
</dbReference>
<protein>
    <recommendedName>
        <fullName evidence="8">Man(5)GlcNAc(2)-PP-dolichol translocation protein RFT1</fullName>
    </recommendedName>
</protein>
<evidence type="ECO:0000256" key="1">
    <source>
        <dbReference type="ARBA" id="ARBA00004477"/>
    </source>
</evidence>
<feature type="region of interest" description="Disordered" evidence="10">
    <location>
        <begin position="139"/>
        <end position="162"/>
    </location>
</feature>
<feature type="compositionally biased region" description="Low complexity" evidence="10">
    <location>
        <begin position="139"/>
        <end position="154"/>
    </location>
</feature>
<keyword evidence="7 11" id="KW-0472">Membrane</keyword>
<gene>
    <name evidence="12" type="ORF">Dda_4851</name>
</gene>
<sequence>MVQPAAELSRISFALARRRVGGASAALRSPGETPLLPINHQPTSLDDDDGSMPSKDNGGTPRPATTSTSTSLLNASAAGAAFLVLVQVLSRLVTFVMNQLLIRYLSPAVLGHAAQLELYMMTVLFFARESLRMALQRQAETTAPTPTTTTTTEPGKSPTADGGRIVEGTARGQAQTVVNLSYLAVPMGFAVVSGIHVLQTAYAALQPHPTDDEDSRTASYFRLSLGVYAVASLLELLSEPGFAVAQQRLLYSLRAGCESAAVIANCAVTLAVTVLAARYTGREGGLEALPFAVGQVAFAGCLVGGYMVRLRGVAATEGFSLLPRRIYSRVGSGYYLHTPTIALAGTMWFQSVVKHLLTQGDAILVAWFATTYDQGIYALAANYGSLIARLLFKPIEETSRNLLSKLLTTDATNNTNTKQAKEKEEDEVEEKSVTPKRENIDEALTILHLILRFYAILSTVIATLGPSLAPLALRKVAGARWADSPASHTLSNYCYYIPLLAVNGITEAFVQSVATAAQLRRQSGWMVVFSVVFAGASWGFVSGLGMGADGLVWANCVNMAMRIVWSVVFINGYFENIGGSKGVEWGRAMPGWLLMGVGAGAAAVARAVVSERGTLGDYVRGAGLAAVVGVVCGPVCTPVKLLTSPLAIDQFGGYVEYNLLDGDFAGSVGAGLLGDGDAENAVFQRRLDGFMVDALREAERALELADVAFAHPVLLPGSVARLARLLSTGRLDLPLFRSGGSGFRLRVSRLAGPFDAALDDEGVVVDKAEVEGGLVGDAGEVAVEDESFVSLTSKDGVKVEGKLMFERKREEGWPLWWWPLPLEEASRSSKRRTQGRMSRDIMRGKESILPCLFI</sequence>
<evidence type="ECO:0000256" key="11">
    <source>
        <dbReference type="SAM" id="Phobius"/>
    </source>
</evidence>
<evidence type="ECO:0000256" key="4">
    <source>
        <dbReference type="ARBA" id="ARBA00022692"/>
    </source>
</evidence>
<keyword evidence="13" id="KW-1185">Reference proteome</keyword>
<comment type="similarity">
    <text evidence="3">Belongs to the RFT1 family.</text>
</comment>
<dbReference type="PANTHER" id="PTHR13117:SF5">
    <property type="entry name" value="PROTEIN RFT1 HOMOLOG"/>
    <property type="match status" value="1"/>
</dbReference>
<evidence type="ECO:0000256" key="3">
    <source>
        <dbReference type="ARBA" id="ARBA00010288"/>
    </source>
</evidence>
<feature type="region of interest" description="Disordered" evidence="10">
    <location>
        <begin position="413"/>
        <end position="434"/>
    </location>
</feature>
<comment type="function">
    <text evidence="9">Intramembrane glycolipid transporter that operates in the biosynthetic pathway of dolichol-linked oligosaccharides, the glycan precursors employed in protein asparagine (N)-glycosylation. The sequential addition of sugars to dolichol pyrophosphate produces dolichol-linked oligosaccharides containing fourteen sugars, including two GlcNAcs, nine mannoses and three glucoses. Once assembled, the oligosaccharide is transferred from the lipid to nascent proteins by oligosaccharyltransferases. The assembly of dolichol-linked oligosaccharides begins on the cytosolic side of the endoplasmic reticulum membrane and finishes in its lumen. RFT1 could mediate the translocation of the cytosolically oriented intermediate DolPP-GlcNAc2Man5, produced by ALG11, into the ER lumen where dolichol-linked oligosaccharides assembly continues. However, the intramembrane lipid transporter activity could not be confirmed in vitro.</text>
</comment>
<dbReference type="GO" id="GO:0034203">
    <property type="term" value="P:glycolipid translocation"/>
    <property type="evidence" value="ECO:0007669"/>
    <property type="project" value="TreeGrafter"/>
</dbReference>
<feature type="transmembrane region" description="Helical" evidence="11">
    <location>
        <begin position="289"/>
        <end position="308"/>
    </location>
</feature>
<feature type="region of interest" description="Disordered" evidence="10">
    <location>
        <begin position="25"/>
        <end position="69"/>
    </location>
</feature>
<feature type="transmembrane region" description="Helical" evidence="11">
    <location>
        <begin position="551"/>
        <end position="570"/>
    </location>
</feature>
<feature type="transmembrane region" description="Helical" evidence="11">
    <location>
        <begin position="591"/>
        <end position="609"/>
    </location>
</feature>
<name>A0AAD6IZX4_DREDA</name>
<feature type="transmembrane region" description="Helical" evidence="11">
    <location>
        <begin position="453"/>
        <end position="473"/>
    </location>
</feature>
<dbReference type="InterPro" id="IPR007594">
    <property type="entry name" value="RFT1"/>
</dbReference>
<dbReference type="AlphaFoldDB" id="A0AAD6IZX4"/>
<feature type="transmembrane region" description="Helical" evidence="11">
    <location>
        <begin position="225"/>
        <end position="245"/>
    </location>
</feature>
<feature type="transmembrane region" description="Helical" evidence="11">
    <location>
        <begin position="493"/>
        <end position="513"/>
    </location>
</feature>
<dbReference type="PANTHER" id="PTHR13117">
    <property type="entry name" value="ENDOPLASMIC RETICULUM MULTISPAN TRANSMEMBRANE PROTEIN-RELATED"/>
    <property type="match status" value="1"/>
</dbReference>
<comment type="caution">
    <text evidence="12">The sequence shown here is derived from an EMBL/GenBank/DDBJ whole genome shotgun (WGS) entry which is preliminary data.</text>
</comment>
<feature type="transmembrane region" description="Helical" evidence="11">
    <location>
        <begin position="621"/>
        <end position="642"/>
    </location>
</feature>
<evidence type="ECO:0000256" key="5">
    <source>
        <dbReference type="ARBA" id="ARBA00022824"/>
    </source>
</evidence>
<dbReference type="GO" id="GO:0005789">
    <property type="term" value="C:endoplasmic reticulum membrane"/>
    <property type="evidence" value="ECO:0007669"/>
    <property type="project" value="UniProtKB-SubCell"/>
</dbReference>
<dbReference type="Proteomes" id="UP001221413">
    <property type="component" value="Unassembled WGS sequence"/>
</dbReference>
<dbReference type="Pfam" id="PF04506">
    <property type="entry name" value="Rft-1"/>
    <property type="match status" value="1"/>
</dbReference>
<evidence type="ECO:0000256" key="10">
    <source>
        <dbReference type="SAM" id="MobiDB-lite"/>
    </source>
</evidence>
<feature type="transmembrane region" description="Helical" evidence="11">
    <location>
        <begin position="109"/>
        <end position="127"/>
    </location>
</feature>
<keyword evidence="6 11" id="KW-1133">Transmembrane helix</keyword>
<proteinExistence type="inferred from homology"/>
<evidence type="ECO:0000313" key="13">
    <source>
        <dbReference type="Proteomes" id="UP001221413"/>
    </source>
</evidence>
<keyword evidence="4 11" id="KW-0812">Transmembrane</keyword>
<feature type="transmembrane region" description="Helical" evidence="11">
    <location>
        <begin position="525"/>
        <end position="545"/>
    </location>
</feature>
<feature type="transmembrane region" description="Helical" evidence="11">
    <location>
        <begin position="180"/>
        <end position="205"/>
    </location>
</feature>